<dbReference type="AlphaFoldDB" id="A0AA39WGN7"/>
<proteinExistence type="predicted"/>
<evidence type="ECO:0000256" key="1">
    <source>
        <dbReference type="SAM" id="MobiDB-lite"/>
    </source>
</evidence>
<feature type="region of interest" description="Disordered" evidence="1">
    <location>
        <begin position="78"/>
        <end position="117"/>
    </location>
</feature>
<comment type="caution">
    <text evidence="2">The sequence shown here is derived from an EMBL/GenBank/DDBJ whole genome shotgun (WGS) entry which is preliminary data.</text>
</comment>
<evidence type="ECO:0000313" key="2">
    <source>
        <dbReference type="EMBL" id="KAK0615069.1"/>
    </source>
</evidence>
<keyword evidence="3" id="KW-1185">Reference proteome</keyword>
<name>A0AA39WGN7_9PEZI</name>
<evidence type="ECO:0000313" key="3">
    <source>
        <dbReference type="Proteomes" id="UP001174934"/>
    </source>
</evidence>
<dbReference type="EMBL" id="JAULSR010000007">
    <property type="protein sequence ID" value="KAK0615069.1"/>
    <property type="molecule type" value="Genomic_DNA"/>
</dbReference>
<feature type="region of interest" description="Disordered" evidence="1">
    <location>
        <begin position="278"/>
        <end position="297"/>
    </location>
</feature>
<reference evidence="2" key="1">
    <citation type="submission" date="2023-06" db="EMBL/GenBank/DDBJ databases">
        <title>Genome-scale phylogeny and comparative genomics of the fungal order Sordariales.</title>
        <authorList>
            <consortium name="Lawrence Berkeley National Laboratory"/>
            <person name="Hensen N."/>
            <person name="Bonometti L."/>
            <person name="Westerberg I."/>
            <person name="Brannstrom I.O."/>
            <person name="Guillou S."/>
            <person name="Cros-Aarteil S."/>
            <person name="Calhoun S."/>
            <person name="Haridas S."/>
            <person name="Kuo A."/>
            <person name="Mondo S."/>
            <person name="Pangilinan J."/>
            <person name="Riley R."/>
            <person name="LaButti K."/>
            <person name="Andreopoulos B."/>
            <person name="Lipzen A."/>
            <person name="Chen C."/>
            <person name="Yanf M."/>
            <person name="Daum C."/>
            <person name="Ng V."/>
            <person name="Clum A."/>
            <person name="Steindorff A."/>
            <person name="Ohm R."/>
            <person name="Martin F."/>
            <person name="Silar P."/>
            <person name="Natvig D."/>
            <person name="Lalanne C."/>
            <person name="Gautier V."/>
            <person name="Ament-velasquez S.L."/>
            <person name="Kruys A."/>
            <person name="Hutchinson M.I."/>
            <person name="Powell A.J."/>
            <person name="Barry K."/>
            <person name="Miller A.N."/>
            <person name="Grigoriev I.V."/>
            <person name="Debuchy R."/>
            <person name="Gladieux P."/>
            <person name="Thoren M.H."/>
            <person name="Johannesson H."/>
        </authorList>
    </citation>
    <scope>NUCLEOTIDE SEQUENCE</scope>
    <source>
        <strain evidence="2">SMH3391-2</strain>
    </source>
</reference>
<accession>A0AA39WGN7</accession>
<sequence length="360" mass="41130">MGAGFSKLCHAKKSPALEKCRCRRCQSHKTTGSCHTRHWRRKQSHRPYQAATCSILQPPIFQPRSSKQHRHRARCRVSIKPSIKDKHHQKSRLKDADEPGPCQRPRKHARFKHDSSKGTAKCDEVKIKSGSHKDERVDNDTDGHTSCNCIPCPHQQCCRCYECPAEKKCKQERKVKADKTKPKFCIKSEFQNPKGKIKIKGSTITIQPSFDQPNHPKFTFFLRNLRPARSTISITGGEPTVVIDQTKKSHHKTDERTKRQLRKQARLNFQDIVSVPTYNPIPGRQQQQEEDYSNKWPPGVAVSPSPFSYTNYTPYYRTNEYDSSGRYINGPSGWGAASSAAPMQYQVGNFDEYALTFAAD</sequence>
<protein>
    <submittedName>
        <fullName evidence="2">Uncharacterized protein</fullName>
    </submittedName>
</protein>
<gene>
    <name evidence="2" type="ORF">B0T17DRAFT_376774</name>
</gene>
<dbReference type="Proteomes" id="UP001174934">
    <property type="component" value="Unassembled WGS sequence"/>
</dbReference>
<organism evidence="2 3">
    <name type="scientific">Bombardia bombarda</name>
    <dbReference type="NCBI Taxonomy" id="252184"/>
    <lineage>
        <taxon>Eukaryota</taxon>
        <taxon>Fungi</taxon>
        <taxon>Dikarya</taxon>
        <taxon>Ascomycota</taxon>
        <taxon>Pezizomycotina</taxon>
        <taxon>Sordariomycetes</taxon>
        <taxon>Sordariomycetidae</taxon>
        <taxon>Sordariales</taxon>
        <taxon>Lasiosphaeriaceae</taxon>
        <taxon>Bombardia</taxon>
    </lineage>
</organism>